<dbReference type="Proteomes" id="UP000789405">
    <property type="component" value="Unassembled WGS sequence"/>
</dbReference>
<feature type="compositionally biased region" description="Polar residues" evidence="1">
    <location>
        <begin position="89"/>
        <end position="100"/>
    </location>
</feature>
<protein>
    <submittedName>
        <fullName evidence="2">11814_t:CDS:1</fullName>
    </submittedName>
</protein>
<organism evidence="2 3">
    <name type="scientific">Dentiscutata erythropus</name>
    <dbReference type="NCBI Taxonomy" id="1348616"/>
    <lineage>
        <taxon>Eukaryota</taxon>
        <taxon>Fungi</taxon>
        <taxon>Fungi incertae sedis</taxon>
        <taxon>Mucoromycota</taxon>
        <taxon>Glomeromycotina</taxon>
        <taxon>Glomeromycetes</taxon>
        <taxon>Diversisporales</taxon>
        <taxon>Gigasporaceae</taxon>
        <taxon>Dentiscutata</taxon>
    </lineage>
</organism>
<sequence length="121" mass="14359">MSNNNYQKPPLRPIAPFNYHHRIPRVIIPRVLTVPQQRPVIPYIQYQRPNIPRSLQQIPIDNQLQQQLNQQFGITPRPLKQLKKKKQQTSNQNLPQYTQKEATQRIIPNILSINQTFGTRY</sequence>
<comment type="caution">
    <text evidence="2">The sequence shown here is derived from an EMBL/GenBank/DDBJ whole genome shotgun (WGS) entry which is preliminary data.</text>
</comment>
<name>A0A9N9GIB6_9GLOM</name>
<evidence type="ECO:0000313" key="2">
    <source>
        <dbReference type="EMBL" id="CAG8608107.1"/>
    </source>
</evidence>
<keyword evidence="3" id="KW-1185">Reference proteome</keyword>
<gene>
    <name evidence="2" type="ORF">DERYTH_LOCUS7990</name>
</gene>
<reference evidence="2" key="1">
    <citation type="submission" date="2021-06" db="EMBL/GenBank/DDBJ databases">
        <authorList>
            <person name="Kallberg Y."/>
            <person name="Tangrot J."/>
            <person name="Rosling A."/>
        </authorList>
    </citation>
    <scope>NUCLEOTIDE SEQUENCE</scope>
    <source>
        <strain evidence="2">MA453B</strain>
    </source>
</reference>
<proteinExistence type="predicted"/>
<evidence type="ECO:0000313" key="3">
    <source>
        <dbReference type="Proteomes" id="UP000789405"/>
    </source>
</evidence>
<dbReference type="AlphaFoldDB" id="A0A9N9GIB6"/>
<evidence type="ECO:0000256" key="1">
    <source>
        <dbReference type="SAM" id="MobiDB-lite"/>
    </source>
</evidence>
<dbReference type="EMBL" id="CAJVPY010004025">
    <property type="protein sequence ID" value="CAG8608107.1"/>
    <property type="molecule type" value="Genomic_DNA"/>
</dbReference>
<accession>A0A9N9GIB6</accession>
<feature type="region of interest" description="Disordered" evidence="1">
    <location>
        <begin position="80"/>
        <end position="100"/>
    </location>
</feature>